<accession>A0A8B6XEX6</accession>
<protein>
    <submittedName>
        <fullName evidence="3">Uncharacterized protein LOC725740</fullName>
    </submittedName>
</protein>
<accession>A0A7M7FZT2</accession>
<dbReference type="Pfam" id="PF10184">
    <property type="entry name" value="DUF2358"/>
    <property type="match status" value="1"/>
</dbReference>
<organism evidence="1">
    <name type="scientific">Apis mellifera</name>
    <name type="common">Honeybee</name>
    <dbReference type="NCBI Taxonomy" id="7460"/>
    <lineage>
        <taxon>Eukaryota</taxon>
        <taxon>Metazoa</taxon>
        <taxon>Ecdysozoa</taxon>
        <taxon>Arthropoda</taxon>
        <taxon>Hexapoda</taxon>
        <taxon>Insecta</taxon>
        <taxon>Pterygota</taxon>
        <taxon>Neoptera</taxon>
        <taxon>Endopterygota</taxon>
        <taxon>Hymenoptera</taxon>
        <taxon>Apocrita</taxon>
        <taxon>Aculeata</taxon>
        <taxon>Apoidea</taxon>
        <taxon>Anthophila</taxon>
        <taxon>Apidae</taxon>
        <taxon>Apis</taxon>
    </lineage>
</organism>
<dbReference type="KEGG" id="ame:725740"/>
<evidence type="ECO:0000313" key="1">
    <source>
        <dbReference type="EnsemblMetazoa" id="XP_001121552"/>
    </source>
</evidence>
<dbReference type="OMA" id="SIKVRWR"/>
<dbReference type="GeneID" id="725740"/>
<dbReference type="OrthoDB" id="44820at2759"/>
<dbReference type="InterPro" id="IPR018790">
    <property type="entry name" value="DUF2358"/>
</dbReference>
<evidence type="ECO:0000313" key="3">
    <source>
        <dbReference type="RefSeq" id="XP_001121552.2"/>
    </source>
</evidence>
<dbReference type="RefSeq" id="XP_001121552.2">
    <property type="nucleotide sequence ID" value="XM_001121552.5"/>
</dbReference>
<dbReference type="AlphaFoldDB" id="A0A7M7FZT2"/>
<dbReference type="PANTHER" id="PTHR31094">
    <property type="entry name" value="RIKEN CDNA 2310061I04 GENE"/>
    <property type="match status" value="1"/>
</dbReference>
<reference evidence="1" key="1">
    <citation type="submission" date="2021-01" db="UniProtKB">
        <authorList>
            <consortium name="EnsemblMetazoa"/>
        </authorList>
    </citation>
    <scope>IDENTIFICATION</scope>
    <source>
        <strain evidence="1">DH4</strain>
    </source>
</reference>
<evidence type="ECO:0000313" key="2">
    <source>
        <dbReference type="Proteomes" id="UP000005203"/>
    </source>
</evidence>
<dbReference type="PANTHER" id="PTHR31094:SF2">
    <property type="entry name" value="RIKEN CDNA 2310061I04 GENE"/>
    <property type="match status" value="1"/>
</dbReference>
<dbReference type="Proteomes" id="UP000005203">
    <property type="component" value="Linkage group LG3"/>
</dbReference>
<proteinExistence type="predicted"/>
<keyword evidence="2" id="KW-1185">Reference proteome</keyword>
<sequence>MSFYLRSIPNKFTSFVNIRRQITDINYRLPKNVKSLFLEEFLDAQTNSTNFKEKPLNSMAYLSRQNVLFSSFNNIKSSKALNKKHNWTKQQMIKLYHQKQNNIQIQNVTNSYLTYTSVLKMDTQWEISPEHLKNKYNVPFREMVPAKRIFNNDVLFKYEKDKTFYAEISPNVKNVNEMQTSEDRKSFETQLQSVFDVLRNDLPLLFVQSMNYSIYTKDLIFINNIKGTTTVGIEQYLKQIALLRLVGHLKFAYVKLKILKMTMHPEDNSIKVRWRIVGASGTRVFLTFWKIKIFNTREQVENKSAWYDGFSTFYLNNEGKIFKHVVDKTMPDQNIEEKIKMPIEAKLALFIALLDSNFVRFWLKQYPEFLQIK</sequence>
<gene>
    <name evidence="1" type="primary">725740</name>
    <name evidence="3" type="synonym">LOC725740</name>
</gene>
<dbReference type="EnsemblMetazoa" id="XM_001121552">
    <property type="protein sequence ID" value="XP_001121552"/>
    <property type="gene ID" value="LOC725740"/>
</dbReference>
<reference evidence="3" key="2">
    <citation type="submission" date="2025-04" db="UniProtKB">
        <authorList>
            <consortium name="RefSeq"/>
        </authorList>
    </citation>
    <scope>IDENTIFICATION</scope>
    <source>
        <strain evidence="3">DH4</strain>
        <tissue evidence="3">Whole body</tissue>
    </source>
</reference>
<name>A0A7M7FZT2_APIME</name>